<dbReference type="EMBL" id="JAJEQT010000003">
    <property type="protein sequence ID" value="MCC2218536.1"/>
    <property type="molecule type" value="Genomic_DNA"/>
</dbReference>
<dbReference type="InterPro" id="IPR036390">
    <property type="entry name" value="WH_DNA-bd_sf"/>
</dbReference>
<dbReference type="RefSeq" id="WP_118545314.1">
    <property type="nucleotide sequence ID" value="NZ_JAJEQT010000003.1"/>
</dbReference>
<dbReference type="SUPFAM" id="SSF46785">
    <property type="entry name" value="Winged helix' DNA-binding domain"/>
    <property type="match status" value="1"/>
</dbReference>
<name>A0ABS8FMW4_9FIRM</name>
<protein>
    <submittedName>
        <fullName evidence="2">PadR family transcriptional regulator</fullName>
    </submittedName>
</protein>
<gene>
    <name evidence="2" type="ORF">LKD28_05730</name>
</gene>
<comment type="caution">
    <text evidence="2">The sequence shown here is derived from an EMBL/GenBank/DDBJ whole genome shotgun (WGS) entry which is preliminary data.</text>
</comment>
<dbReference type="PANTHER" id="PTHR33169">
    <property type="entry name" value="PADR-FAMILY TRANSCRIPTIONAL REGULATOR"/>
    <property type="match status" value="1"/>
</dbReference>
<dbReference type="PANTHER" id="PTHR33169:SF24">
    <property type="entry name" value="TRANSCRIPTIONAL REGULATOR, PADR FAMILY"/>
    <property type="match status" value="1"/>
</dbReference>
<sequence length="109" mass="13016">MENKNMFYRGYVELLVLKFLSEKDCYGYEIVKSIKRASKDKISLSVGTLYPTLYKMIDQKYISDYKKQTGERMVKVYYHLEDAGRERLEALVSEYREFSQVMNEILNLK</sequence>
<feature type="domain" description="Transcription regulator PadR N-terminal" evidence="1">
    <location>
        <begin position="16"/>
        <end position="89"/>
    </location>
</feature>
<evidence type="ECO:0000259" key="1">
    <source>
        <dbReference type="Pfam" id="PF03551"/>
    </source>
</evidence>
<dbReference type="InterPro" id="IPR052509">
    <property type="entry name" value="Metal_resp_DNA-bind_regulator"/>
</dbReference>
<organism evidence="2 3">
    <name type="scientific">Coprococcus hominis</name>
    <name type="common">ex Arizal et al. 2022</name>
    <dbReference type="NCBI Taxonomy" id="2881262"/>
    <lineage>
        <taxon>Bacteria</taxon>
        <taxon>Bacillati</taxon>
        <taxon>Bacillota</taxon>
        <taxon>Clostridia</taxon>
        <taxon>Lachnospirales</taxon>
        <taxon>Lachnospiraceae</taxon>
        <taxon>Coprococcus</taxon>
    </lineage>
</organism>
<evidence type="ECO:0000313" key="2">
    <source>
        <dbReference type="EMBL" id="MCC2218536.1"/>
    </source>
</evidence>
<dbReference type="Proteomes" id="UP001198495">
    <property type="component" value="Unassembled WGS sequence"/>
</dbReference>
<keyword evidence="3" id="KW-1185">Reference proteome</keyword>
<dbReference type="Pfam" id="PF03551">
    <property type="entry name" value="PadR"/>
    <property type="match status" value="1"/>
</dbReference>
<dbReference type="InterPro" id="IPR005149">
    <property type="entry name" value="Tscrpt_reg_PadR_N"/>
</dbReference>
<accession>A0ABS8FMW4</accession>
<dbReference type="InterPro" id="IPR036388">
    <property type="entry name" value="WH-like_DNA-bd_sf"/>
</dbReference>
<dbReference type="Gene3D" id="1.10.10.10">
    <property type="entry name" value="Winged helix-like DNA-binding domain superfamily/Winged helix DNA-binding domain"/>
    <property type="match status" value="1"/>
</dbReference>
<evidence type="ECO:0000313" key="3">
    <source>
        <dbReference type="Proteomes" id="UP001198495"/>
    </source>
</evidence>
<reference evidence="2 3" key="1">
    <citation type="submission" date="2021-10" db="EMBL/GenBank/DDBJ databases">
        <title>Anaerobic single-cell dispensing facilitates the cultivation of human gut bacteria.</title>
        <authorList>
            <person name="Afrizal A."/>
        </authorList>
    </citation>
    <scope>NUCLEOTIDE SEQUENCE [LARGE SCALE GENOMIC DNA]</scope>
    <source>
        <strain evidence="2 3">CLA-AA-H212</strain>
    </source>
</reference>
<proteinExistence type="predicted"/>